<dbReference type="AlphaFoldDB" id="A0A4R5AE86"/>
<gene>
    <name evidence="2" type="ORF">E1262_08345</name>
</gene>
<accession>A0A4R5AE86</accession>
<sequence>MPTQASHMGLQEAVALSALSGHQAHFCSMPSAPPEAGAHPDHGARRQFDKGDSMRRAILGVAAIAVLALAGCGDASTTQPQTAPAAAAQERAASAAEQDAYVAFLTARAGQKAGGHGGAHEVQPSIDVVMLTPRSEFTDDVTGQFKVKLDGTATNVLKMPDPSRTAAAQITVQPGARFPWHTHPGPVIVNVIEGELTYVQGTDCVERPYPSGTAFVDPGNGTVHTAFNSASEGVTVVVATFFDVPAEGPLTITEGVAAPADCEVEAGAHGSH</sequence>
<dbReference type="Gene3D" id="2.60.120.10">
    <property type="entry name" value="Jelly Rolls"/>
    <property type="match status" value="1"/>
</dbReference>
<evidence type="ECO:0000313" key="3">
    <source>
        <dbReference type="Proteomes" id="UP000295217"/>
    </source>
</evidence>
<reference evidence="2 3" key="1">
    <citation type="submission" date="2019-02" db="EMBL/GenBank/DDBJ databases">
        <title>Draft genome sequences of novel Actinobacteria.</title>
        <authorList>
            <person name="Sahin N."/>
            <person name="Ay H."/>
            <person name="Saygin H."/>
        </authorList>
    </citation>
    <scope>NUCLEOTIDE SEQUENCE [LARGE SCALE GENOMIC DNA]</scope>
    <source>
        <strain evidence="2 3">8K307</strain>
    </source>
</reference>
<dbReference type="SUPFAM" id="SSF51182">
    <property type="entry name" value="RmlC-like cupins"/>
    <property type="match status" value="1"/>
</dbReference>
<evidence type="ECO:0000313" key="2">
    <source>
        <dbReference type="EMBL" id="TDD70661.1"/>
    </source>
</evidence>
<dbReference type="Pfam" id="PF07883">
    <property type="entry name" value="Cupin_2"/>
    <property type="match status" value="1"/>
</dbReference>
<comment type="caution">
    <text evidence="2">The sequence shown here is derived from an EMBL/GenBank/DDBJ whole genome shotgun (WGS) entry which is preliminary data.</text>
</comment>
<dbReference type="EMBL" id="SMLB01000008">
    <property type="protein sequence ID" value="TDD70661.1"/>
    <property type="molecule type" value="Genomic_DNA"/>
</dbReference>
<dbReference type="InterPro" id="IPR014710">
    <property type="entry name" value="RmlC-like_jellyroll"/>
</dbReference>
<dbReference type="InterPro" id="IPR011051">
    <property type="entry name" value="RmlC_Cupin_sf"/>
</dbReference>
<organism evidence="2 3">
    <name type="scientific">Jiangella aurantiaca</name>
    <dbReference type="NCBI Taxonomy" id="2530373"/>
    <lineage>
        <taxon>Bacteria</taxon>
        <taxon>Bacillati</taxon>
        <taxon>Actinomycetota</taxon>
        <taxon>Actinomycetes</taxon>
        <taxon>Jiangellales</taxon>
        <taxon>Jiangellaceae</taxon>
        <taxon>Jiangella</taxon>
    </lineage>
</organism>
<protein>
    <submittedName>
        <fullName evidence="2">Cupin domain-containing protein</fullName>
    </submittedName>
</protein>
<evidence type="ECO:0000259" key="1">
    <source>
        <dbReference type="Pfam" id="PF07883"/>
    </source>
</evidence>
<dbReference type="OrthoDB" id="129561at2"/>
<dbReference type="InterPro" id="IPR013096">
    <property type="entry name" value="Cupin_2"/>
</dbReference>
<dbReference type="Proteomes" id="UP000295217">
    <property type="component" value="Unassembled WGS sequence"/>
</dbReference>
<name>A0A4R5AE86_9ACTN</name>
<dbReference type="RefSeq" id="WP_132102677.1">
    <property type="nucleotide sequence ID" value="NZ_SMLB01000008.1"/>
</dbReference>
<feature type="domain" description="Cupin type-2" evidence="1">
    <location>
        <begin position="170"/>
        <end position="238"/>
    </location>
</feature>
<proteinExistence type="predicted"/>
<keyword evidence="3" id="KW-1185">Reference proteome</keyword>